<dbReference type="EMBL" id="JABBFW010000005">
    <property type="protein sequence ID" value="NML15113.1"/>
    <property type="molecule type" value="Genomic_DNA"/>
</dbReference>
<evidence type="ECO:0000313" key="2">
    <source>
        <dbReference type="EMBL" id="NML15113.1"/>
    </source>
</evidence>
<feature type="coiled-coil region" evidence="1">
    <location>
        <begin position="281"/>
        <end position="311"/>
    </location>
</feature>
<keyword evidence="1" id="KW-0175">Coiled coil</keyword>
<organism evidence="2 3">
    <name type="scientific">Azohydromonas caseinilytica</name>
    <dbReference type="NCBI Taxonomy" id="2728836"/>
    <lineage>
        <taxon>Bacteria</taxon>
        <taxon>Pseudomonadati</taxon>
        <taxon>Pseudomonadota</taxon>
        <taxon>Betaproteobacteria</taxon>
        <taxon>Burkholderiales</taxon>
        <taxon>Sphaerotilaceae</taxon>
        <taxon>Azohydromonas</taxon>
    </lineage>
</organism>
<dbReference type="Proteomes" id="UP000574067">
    <property type="component" value="Unassembled WGS sequence"/>
</dbReference>
<accession>A0A848F9W6</accession>
<gene>
    <name evidence="2" type="ORF">HHL10_08995</name>
</gene>
<proteinExistence type="predicted"/>
<comment type="caution">
    <text evidence="2">The sequence shown here is derived from an EMBL/GenBank/DDBJ whole genome shotgun (WGS) entry which is preliminary data.</text>
</comment>
<name>A0A848F9W6_9BURK</name>
<dbReference type="RefSeq" id="WP_169160027.1">
    <property type="nucleotide sequence ID" value="NZ_JABBFW010000005.1"/>
</dbReference>
<sequence>MSEYQYYELAAIDRPLTREEMAQLRAVSTRAEITPTGFVNHYEWGDLKADPAEWMRRYFDAFVYVANWCSCRLSLRVPRATFGDAELEPFAVEYRLNIEATEEHWIFDWSLDESEDDDRFAMDDGSGWMRRLAPLREELLRGDLRPLYLGWLAGAASGDLEDDAAEPPVPPGLAALSPAQQALVEFLEIDPDLLAAAQAGSAPGPRESDTQADADLDEWLAQWPREDMVAMLKLLAQGRGAEAERQVRSRHEAWLKARRPSPAALAPQRSVAELYEVAEVARGAREAREAKERAAQQAEQQRQREAHLRRLMDDVDRHWAAIKAQAERGTGSGYEQAVQMLTELEQAHQLAGRREVFDGALQRFMERHGRRTALRRRLSEAGLWS</sequence>
<keyword evidence="3" id="KW-1185">Reference proteome</keyword>
<protein>
    <submittedName>
        <fullName evidence="2">Uncharacterized protein</fullName>
    </submittedName>
</protein>
<evidence type="ECO:0000256" key="1">
    <source>
        <dbReference type="SAM" id="Coils"/>
    </source>
</evidence>
<dbReference type="AlphaFoldDB" id="A0A848F9W6"/>
<evidence type="ECO:0000313" key="3">
    <source>
        <dbReference type="Proteomes" id="UP000574067"/>
    </source>
</evidence>
<reference evidence="2 3" key="1">
    <citation type="submission" date="2020-04" db="EMBL/GenBank/DDBJ databases">
        <title>Azohydromonas sp. isolated from soil.</title>
        <authorList>
            <person name="Dahal R.H."/>
        </authorList>
    </citation>
    <scope>NUCLEOTIDE SEQUENCE [LARGE SCALE GENOMIC DNA]</scope>
    <source>
        <strain evidence="2 3">G-1-1-14</strain>
    </source>
</reference>